<dbReference type="RefSeq" id="WP_124943739.1">
    <property type="nucleotide sequence ID" value="NZ_RHGY01000009.1"/>
</dbReference>
<gene>
    <name evidence="1" type="ORF">D3P96_07500</name>
</gene>
<evidence type="ECO:0000313" key="2">
    <source>
        <dbReference type="Proteomes" id="UP000275836"/>
    </source>
</evidence>
<reference evidence="1 2" key="1">
    <citation type="submission" date="2018-10" db="EMBL/GenBank/DDBJ databases">
        <title>Draft genome sequence of Weissella viridescens UCO-SMC3.</title>
        <authorList>
            <person name="Garcia-Cancino A."/>
            <person name="Espinoza-Monje M."/>
            <person name="Albarracin L."/>
            <person name="Garcia-Castillo V."/>
            <person name="Campos-Martin J."/>
            <person name="Nakano Y."/>
            <person name="Guitierrez-Zamorano C."/>
            <person name="Ikeda-Ohtsubo W."/>
            <person name="Morita H."/>
            <person name="Kitazawa H."/>
            <person name="Villena J."/>
        </authorList>
    </citation>
    <scope>NUCLEOTIDE SEQUENCE [LARGE SCALE GENOMIC DNA]</scope>
    <source>
        <strain evidence="1 2">UCO-SMC3</strain>
    </source>
</reference>
<comment type="caution">
    <text evidence="1">The sequence shown here is derived from an EMBL/GenBank/DDBJ whole genome shotgun (WGS) entry which is preliminary data.</text>
</comment>
<dbReference type="EMBL" id="RHGY01000009">
    <property type="protein sequence ID" value="RRG17473.1"/>
    <property type="molecule type" value="Genomic_DNA"/>
</dbReference>
<organism evidence="1 2">
    <name type="scientific">Weissella viridescens</name>
    <name type="common">Lactobacillus viridescens</name>
    <dbReference type="NCBI Taxonomy" id="1629"/>
    <lineage>
        <taxon>Bacteria</taxon>
        <taxon>Bacillati</taxon>
        <taxon>Bacillota</taxon>
        <taxon>Bacilli</taxon>
        <taxon>Lactobacillales</taxon>
        <taxon>Lactobacillaceae</taxon>
        <taxon>Weissella</taxon>
    </lineage>
</organism>
<dbReference type="Gene3D" id="1.10.8.860">
    <property type="entry name" value="Enterocin 7a-like"/>
    <property type="match status" value="1"/>
</dbReference>
<protein>
    <submittedName>
        <fullName evidence="1">Enterocin L50 family leaderless bacteriocin</fullName>
    </submittedName>
</protein>
<accession>A0A3P2RAJ1</accession>
<evidence type="ECO:0000313" key="1">
    <source>
        <dbReference type="EMBL" id="RRG17473.1"/>
    </source>
</evidence>
<dbReference type="Proteomes" id="UP000275836">
    <property type="component" value="Unassembled WGS sequence"/>
</dbReference>
<name>A0A3P2RAJ1_WEIVI</name>
<proteinExistence type="predicted"/>
<dbReference type="AlphaFoldDB" id="A0A3P2RAJ1"/>
<sequence>MGIALRLARKYGWKFYRTIMRWIGEGYRIAWMEKQLKKRTRKLRH</sequence>